<dbReference type="Proteomes" id="UP000008281">
    <property type="component" value="Unassembled WGS sequence"/>
</dbReference>
<accession>E3N1T9</accession>
<keyword evidence="1" id="KW-0472">Membrane</keyword>
<evidence type="ECO:0000256" key="1">
    <source>
        <dbReference type="SAM" id="Phobius"/>
    </source>
</evidence>
<dbReference type="InParanoid" id="E3N1T9"/>
<dbReference type="AlphaFoldDB" id="E3N1T9"/>
<dbReference type="HOGENOM" id="CLU_3070638_0_0_1"/>
<dbReference type="eggNOG" id="ENOG502TJ2U">
    <property type="taxonomic scope" value="Eukaryota"/>
</dbReference>
<gene>
    <name evidence="2" type="ORF">CRE_14908</name>
</gene>
<organism evidence="3">
    <name type="scientific">Caenorhabditis remanei</name>
    <name type="common">Caenorhabditis vulgaris</name>
    <dbReference type="NCBI Taxonomy" id="31234"/>
    <lineage>
        <taxon>Eukaryota</taxon>
        <taxon>Metazoa</taxon>
        <taxon>Ecdysozoa</taxon>
        <taxon>Nematoda</taxon>
        <taxon>Chromadorea</taxon>
        <taxon>Rhabditida</taxon>
        <taxon>Rhabditina</taxon>
        <taxon>Rhabditomorpha</taxon>
        <taxon>Rhabditoidea</taxon>
        <taxon>Rhabditidae</taxon>
        <taxon>Peloderinae</taxon>
        <taxon>Caenorhabditis</taxon>
    </lineage>
</organism>
<dbReference type="EMBL" id="DS268510">
    <property type="protein sequence ID" value="EFO83884.1"/>
    <property type="molecule type" value="Genomic_DNA"/>
</dbReference>
<keyword evidence="3" id="KW-1185">Reference proteome</keyword>
<keyword evidence="1" id="KW-1133">Transmembrane helix</keyword>
<evidence type="ECO:0000313" key="3">
    <source>
        <dbReference type="Proteomes" id="UP000008281"/>
    </source>
</evidence>
<protein>
    <submittedName>
        <fullName evidence="2">Uncharacterized protein</fullName>
    </submittedName>
</protein>
<proteinExistence type="predicted"/>
<keyword evidence="1" id="KW-0812">Transmembrane</keyword>
<dbReference type="OMA" id="TIEKPYD"/>
<reference evidence="2" key="1">
    <citation type="submission" date="2007-07" db="EMBL/GenBank/DDBJ databases">
        <title>PCAP assembly of the Caenorhabditis remanei genome.</title>
        <authorList>
            <consortium name="The Caenorhabditis remanei Sequencing Consortium"/>
            <person name="Wilson R.K."/>
        </authorList>
    </citation>
    <scope>NUCLEOTIDE SEQUENCE [LARGE SCALE GENOMIC DNA]</scope>
    <source>
        <strain evidence="2">PB4641</strain>
    </source>
</reference>
<evidence type="ECO:0000313" key="2">
    <source>
        <dbReference type="EMBL" id="EFO83884.1"/>
    </source>
</evidence>
<sequence>MQIEKPYDYAALMIRVSAGFVIAISLSLILLVVGNLIYTSFTERVNLNSKRHR</sequence>
<name>E3N1T9_CAERE</name>
<feature type="transmembrane region" description="Helical" evidence="1">
    <location>
        <begin position="12"/>
        <end position="38"/>
    </location>
</feature>